<accession>A0A6H1TVF6</accession>
<dbReference type="Pfam" id="PF25583">
    <property type="entry name" value="WCX"/>
    <property type="match status" value="1"/>
</dbReference>
<evidence type="ECO:0000259" key="1">
    <source>
        <dbReference type="Pfam" id="PF25583"/>
    </source>
</evidence>
<sequence>MARKKETITLSIPPGTKARLEAIARRLGIMWGKSPSISGLIVAIAEEEYELGETFVLTPRQLAVLQQATDLLIDTGFVDKAQTLLQLMLDRGDLDPSFHQELMRTIGQTGQPWRVVVEEHRKNRQPFRVLYRNSQGEEYTYTVRYAQFDFHEKRYYLHVWCDETEDVQDSQFPELRHNRCLRLDRIQSIVPTDASWREEGLDTIKVHLHFYSGMVKAYEPKKDIDIEDREVNGVRQVVRRVANPFWLARDIRRYGEDCEVIAPDSLRQLMMQEYRKMLDRYSS</sequence>
<evidence type="ECO:0000313" key="2">
    <source>
        <dbReference type="EMBL" id="QIZ69930.1"/>
    </source>
</evidence>
<feature type="domain" description="WCX" evidence="1">
    <location>
        <begin position="203"/>
        <end position="278"/>
    </location>
</feature>
<gene>
    <name evidence="2" type="ORF">HCG48_04505</name>
</gene>
<dbReference type="EMBL" id="CP051167">
    <property type="protein sequence ID" value="QIZ69930.1"/>
    <property type="molecule type" value="Genomic_DNA"/>
</dbReference>
<evidence type="ECO:0000313" key="3">
    <source>
        <dbReference type="Proteomes" id="UP000500857"/>
    </source>
</evidence>
<dbReference type="InterPro" id="IPR051534">
    <property type="entry name" value="CBASS_pafABC_assoc_protein"/>
</dbReference>
<keyword evidence="3" id="KW-1185">Reference proteome</keyword>
<dbReference type="Proteomes" id="UP000500857">
    <property type="component" value="Chromosome"/>
</dbReference>
<dbReference type="PANTHER" id="PTHR34580:SF1">
    <property type="entry name" value="PROTEIN PAFC"/>
    <property type="match status" value="1"/>
</dbReference>
<dbReference type="RefSeq" id="WP_168568087.1">
    <property type="nucleotide sequence ID" value="NZ_CP051167.1"/>
</dbReference>
<name>A0A6H1TVF6_9CYAN</name>
<dbReference type="InterPro" id="IPR057727">
    <property type="entry name" value="WCX_dom"/>
</dbReference>
<dbReference type="KEGG" id="oxy:HCG48_04505"/>
<reference evidence="2 3" key="1">
    <citation type="submission" date="2020-04" db="EMBL/GenBank/DDBJ databases">
        <authorList>
            <person name="Basu S."/>
            <person name="Maruthanayagam V."/>
            <person name="Chakraborty S."/>
            <person name="Pramanik A."/>
            <person name="Mukherjee J."/>
            <person name="Brink B."/>
        </authorList>
    </citation>
    <scope>NUCLEOTIDE SEQUENCE [LARGE SCALE GENOMIC DNA]</scope>
    <source>
        <strain evidence="2 3">AP17</strain>
    </source>
</reference>
<organism evidence="2 3">
    <name type="scientific">Oxynema aestuarii AP17</name>
    <dbReference type="NCBI Taxonomy" id="2064643"/>
    <lineage>
        <taxon>Bacteria</taxon>
        <taxon>Bacillati</taxon>
        <taxon>Cyanobacteriota</taxon>
        <taxon>Cyanophyceae</taxon>
        <taxon>Oscillatoriophycideae</taxon>
        <taxon>Oscillatoriales</taxon>
        <taxon>Oscillatoriaceae</taxon>
        <taxon>Oxynema</taxon>
        <taxon>Oxynema aestuarii</taxon>
    </lineage>
</organism>
<dbReference type="PANTHER" id="PTHR34580">
    <property type="match status" value="1"/>
</dbReference>
<protein>
    <submittedName>
        <fullName evidence="2">WYL domain-containing protein</fullName>
    </submittedName>
</protein>
<proteinExistence type="predicted"/>
<dbReference type="AlphaFoldDB" id="A0A6H1TVF6"/>